<feature type="signal peptide" evidence="9">
    <location>
        <begin position="1"/>
        <end position="24"/>
    </location>
</feature>
<keyword evidence="13" id="KW-1185">Reference proteome</keyword>
<accession>A0A8J6YLD9</accession>
<feature type="transmembrane region" description="Helical" evidence="8">
    <location>
        <begin position="631"/>
        <end position="653"/>
    </location>
</feature>
<feature type="transmembrane region" description="Helical" evidence="8">
    <location>
        <begin position="249"/>
        <end position="270"/>
    </location>
</feature>
<dbReference type="Proteomes" id="UP000631034">
    <property type="component" value="Unassembled WGS sequence"/>
</dbReference>
<dbReference type="InterPro" id="IPR010920">
    <property type="entry name" value="LSM_dom_sf"/>
</dbReference>
<evidence type="ECO:0000313" key="13">
    <source>
        <dbReference type="Proteomes" id="UP000631034"/>
    </source>
</evidence>
<comment type="subcellular location">
    <subcellularLocation>
        <location evidence="1">Cell membrane</location>
        <topology evidence="1">Multi-pass membrane protein</topology>
    </subcellularLocation>
</comment>
<feature type="transmembrane region" description="Helical" evidence="8">
    <location>
        <begin position="290"/>
        <end position="315"/>
    </location>
</feature>
<feature type="transmembrane region" description="Helical" evidence="8">
    <location>
        <begin position="401"/>
        <end position="420"/>
    </location>
</feature>
<feature type="transmembrane region" description="Helical" evidence="8">
    <location>
        <begin position="582"/>
        <end position="605"/>
    </location>
</feature>
<protein>
    <submittedName>
        <fullName evidence="12">DUF3772 domain-containing protein</fullName>
    </submittedName>
</protein>
<name>A0A8J6YLD9_9PROT</name>
<evidence type="ECO:0000256" key="2">
    <source>
        <dbReference type="ARBA" id="ARBA00008017"/>
    </source>
</evidence>
<feature type="transmembrane region" description="Helical" evidence="8">
    <location>
        <begin position="659"/>
        <end position="688"/>
    </location>
</feature>
<dbReference type="EMBL" id="JACZHT010000002">
    <property type="protein sequence ID" value="MBE1236718.1"/>
    <property type="molecule type" value="Genomic_DNA"/>
</dbReference>
<dbReference type="InterPro" id="IPR023408">
    <property type="entry name" value="MscS_beta-dom_sf"/>
</dbReference>
<reference evidence="12" key="1">
    <citation type="submission" date="2020-10" db="EMBL/GenBank/DDBJ databases">
        <title>Genome sequence of the unusual species of purple photosynthetic bacteria, Phaeovibrio sulfidiphilus DSM 23193, type strain.</title>
        <authorList>
            <person name="Kyndt J.A."/>
            <person name="Meyer T.E."/>
        </authorList>
    </citation>
    <scope>NUCLEOTIDE SEQUENCE</scope>
    <source>
        <strain evidence="12">DSM 23193</strain>
    </source>
</reference>
<dbReference type="GO" id="GO:0005886">
    <property type="term" value="C:plasma membrane"/>
    <property type="evidence" value="ECO:0007669"/>
    <property type="project" value="UniProtKB-SubCell"/>
</dbReference>
<dbReference type="SUPFAM" id="SSF82689">
    <property type="entry name" value="Mechanosensitive channel protein MscS (YggB), C-terminal domain"/>
    <property type="match status" value="1"/>
</dbReference>
<evidence type="ECO:0000256" key="4">
    <source>
        <dbReference type="ARBA" id="ARBA00022692"/>
    </source>
</evidence>
<dbReference type="InterPro" id="IPR011066">
    <property type="entry name" value="MscS_channel_C_sf"/>
</dbReference>
<dbReference type="GO" id="GO:0008381">
    <property type="term" value="F:mechanosensitive monoatomic ion channel activity"/>
    <property type="evidence" value="ECO:0007669"/>
    <property type="project" value="UniProtKB-ARBA"/>
</dbReference>
<feature type="transmembrane region" description="Helical" evidence="8">
    <location>
        <begin position="462"/>
        <end position="483"/>
    </location>
</feature>
<dbReference type="InterPro" id="IPR011014">
    <property type="entry name" value="MscS_channel_TM-2"/>
</dbReference>
<dbReference type="SUPFAM" id="SSF82861">
    <property type="entry name" value="Mechanosensitive channel protein MscS (YggB), transmembrane region"/>
    <property type="match status" value="1"/>
</dbReference>
<feature type="transmembrane region" description="Helical" evidence="8">
    <location>
        <begin position="489"/>
        <end position="511"/>
    </location>
</feature>
<comment type="caution">
    <text evidence="12">The sequence shown here is derived from an EMBL/GenBank/DDBJ whole genome shotgun (WGS) entry which is preliminary data.</text>
</comment>
<organism evidence="12 13">
    <name type="scientific">Phaeovibrio sulfidiphilus</name>
    <dbReference type="NCBI Taxonomy" id="1220600"/>
    <lineage>
        <taxon>Bacteria</taxon>
        <taxon>Pseudomonadati</taxon>
        <taxon>Pseudomonadota</taxon>
        <taxon>Alphaproteobacteria</taxon>
        <taxon>Rhodospirillales</taxon>
        <taxon>Rhodospirillaceae</taxon>
        <taxon>Phaeovibrio</taxon>
    </lineage>
</organism>
<proteinExistence type="inferred from homology"/>
<feature type="chain" id="PRO_5035311098" evidence="9">
    <location>
        <begin position="25"/>
        <end position="840"/>
    </location>
</feature>
<feature type="region of interest" description="Disordered" evidence="7">
    <location>
        <begin position="30"/>
        <end position="56"/>
    </location>
</feature>
<evidence type="ECO:0000256" key="5">
    <source>
        <dbReference type="ARBA" id="ARBA00022989"/>
    </source>
</evidence>
<keyword evidence="4 8" id="KW-0812">Transmembrane</keyword>
<dbReference type="Gene3D" id="3.30.70.100">
    <property type="match status" value="1"/>
</dbReference>
<evidence type="ECO:0000256" key="6">
    <source>
        <dbReference type="ARBA" id="ARBA00023136"/>
    </source>
</evidence>
<dbReference type="AlphaFoldDB" id="A0A8J6YLD9"/>
<dbReference type="InterPro" id="IPR049278">
    <property type="entry name" value="MS_channel_C"/>
</dbReference>
<evidence type="ECO:0000256" key="3">
    <source>
        <dbReference type="ARBA" id="ARBA00022475"/>
    </source>
</evidence>
<comment type="similarity">
    <text evidence="2">Belongs to the MscS (TC 1.A.23) family.</text>
</comment>
<keyword evidence="6 8" id="KW-0472">Membrane</keyword>
<keyword evidence="3" id="KW-1003">Cell membrane</keyword>
<gene>
    <name evidence="12" type="ORF">IHV25_03500</name>
</gene>
<evidence type="ECO:0000256" key="9">
    <source>
        <dbReference type="SAM" id="SignalP"/>
    </source>
</evidence>
<feature type="domain" description="Mechanosensitive ion channel MscS C-terminal" evidence="11">
    <location>
        <begin position="749"/>
        <end position="839"/>
    </location>
</feature>
<evidence type="ECO:0000256" key="8">
    <source>
        <dbReference type="SAM" id="Phobius"/>
    </source>
</evidence>
<evidence type="ECO:0000259" key="10">
    <source>
        <dbReference type="Pfam" id="PF00924"/>
    </source>
</evidence>
<keyword evidence="5 8" id="KW-1133">Transmembrane helix</keyword>
<evidence type="ECO:0000259" key="11">
    <source>
        <dbReference type="Pfam" id="PF21082"/>
    </source>
</evidence>
<dbReference type="PANTHER" id="PTHR30347:SF9">
    <property type="entry name" value="MINICONDUCTANCE MECHANOSENSITIVE CHANNEL MSCM"/>
    <property type="match status" value="1"/>
</dbReference>
<evidence type="ECO:0000256" key="7">
    <source>
        <dbReference type="SAM" id="MobiDB-lite"/>
    </source>
</evidence>
<feature type="domain" description="Mechanosensitive ion channel MscS" evidence="10">
    <location>
        <begin position="675"/>
        <end position="742"/>
    </location>
</feature>
<dbReference type="Gene3D" id="1.10.287.1260">
    <property type="match status" value="1"/>
</dbReference>
<dbReference type="SUPFAM" id="SSF50182">
    <property type="entry name" value="Sm-like ribonucleoproteins"/>
    <property type="match status" value="1"/>
</dbReference>
<dbReference type="Gene3D" id="2.30.30.60">
    <property type="match status" value="1"/>
</dbReference>
<sequence length="840" mass="90060">MIHRIRLSALCVLLFGLVLVTATAGLSWDGAAAPSGNGNGAASRNAATRAEPAPTQAVVPATAVGTLPTAPLSQRVDESLEAWTKVLDDKDARLERGGLTGEALDEITAQLRSIRDAARKLLSQELDQRVVEAETVLNSLSPPETGGEASATEDPQKAAYAKDLDTWKTRQRNVEAVETRASTLINRISNQRRTALVSNLFERTDYPWLPASVGSLYKEFVRTATSLAGAPAEWLASIQEDLERTSDRIFVIGLWISLGVVTGVVLRWWILKKFGRRSSITDPSYTRRVIATLAEGTANGLLPALVLGSMVYWASVTFSGQALLGDFTKVVLYSALLILVARGFTRAALAPDQSAWRLLPQNDRQARTLSWLVQALVIVLSLEMVFLRLNASMVPSFEDGAYWFCLSAFKFLEGAILLRLSVRDLWTFGPAEDVGQSSSSVEAAHAAATDDAPSRGGATLVFLVRALVILATLVGACAPVFGYGRLGEYLINGLLTTFGIAGIGLVLRSLFNELVEVSFRSSWLRSRFNWGDRVWYQLRFWSNALVSFLIFGLFVFFSAPVWGVPSEDVQDAFITLLTGVKVGTVTISLLSIVIGVGVFVVLMALTRGIQSTLGRKVLVQTNMDHGARSSLITGVGYLGAVISAVVGVSAMGIDLTNVALIAGALSVGIGFGLQNIINNFVSGLILLVERPIKVGDSVIIGSDAGTVRRISFRATELETAAKAAIIIPNSSLISSPFTNLTHRNRLGRVRVDVVVGADSDVAKVRDILLDAAREHDLVLTLPAPSVTLDSVMTGVNGQQAGSLSFALFAHTSNVSNASGIQSDLRMEIVDKFRAAGISFA</sequence>
<evidence type="ECO:0000313" key="12">
    <source>
        <dbReference type="EMBL" id="MBE1236718.1"/>
    </source>
</evidence>
<evidence type="ECO:0000256" key="1">
    <source>
        <dbReference type="ARBA" id="ARBA00004651"/>
    </source>
</evidence>
<dbReference type="RefSeq" id="WP_192533725.1">
    <property type="nucleotide sequence ID" value="NZ_JACZHT010000002.1"/>
</dbReference>
<feature type="transmembrane region" description="Helical" evidence="8">
    <location>
        <begin position="369"/>
        <end position="389"/>
    </location>
</feature>
<dbReference type="Pfam" id="PF21082">
    <property type="entry name" value="MS_channel_3rd"/>
    <property type="match status" value="1"/>
</dbReference>
<dbReference type="PANTHER" id="PTHR30347">
    <property type="entry name" value="POTASSIUM CHANNEL RELATED"/>
    <property type="match status" value="1"/>
</dbReference>
<dbReference type="Pfam" id="PF00924">
    <property type="entry name" value="MS_channel_2nd"/>
    <property type="match status" value="1"/>
</dbReference>
<keyword evidence="9" id="KW-0732">Signal</keyword>
<dbReference type="InterPro" id="IPR006685">
    <property type="entry name" value="MscS_channel_2nd"/>
</dbReference>
<dbReference type="InterPro" id="IPR052702">
    <property type="entry name" value="MscS-like_channel"/>
</dbReference>
<feature type="transmembrane region" description="Helical" evidence="8">
    <location>
        <begin position="540"/>
        <end position="562"/>
    </location>
</feature>